<dbReference type="GO" id="GO:0004252">
    <property type="term" value="F:serine-type endopeptidase activity"/>
    <property type="evidence" value="ECO:0007669"/>
    <property type="project" value="InterPro"/>
</dbReference>
<comment type="similarity">
    <text evidence="3 7">Belongs to the peptidase S26 family.</text>
</comment>
<dbReference type="GO" id="GO:0005886">
    <property type="term" value="C:plasma membrane"/>
    <property type="evidence" value="ECO:0007669"/>
    <property type="project" value="UniProtKB-SubCell"/>
</dbReference>
<dbReference type="Pfam" id="PF10502">
    <property type="entry name" value="Peptidase_S26"/>
    <property type="match status" value="1"/>
</dbReference>
<keyword evidence="7" id="KW-0645">Protease</keyword>
<keyword evidence="7" id="KW-1133">Transmembrane helix</keyword>
<comment type="catalytic activity">
    <reaction evidence="1 7">
        <text>Cleavage of hydrophobic, N-terminal signal or leader sequences from secreted and periplasmic proteins.</text>
        <dbReference type="EC" id="3.4.21.89"/>
    </reaction>
</comment>
<dbReference type="GO" id="GO:0006465">
    <property type="term" value="P:signal peptide processing"/>
    <property type="evidence" value="ECO:0007669"/>
    <property type="project" value="InterPro"/>
</dbReference>
<dbReference type="PANTHER" id="PTHR43390:SF1">
    <property type="entry name" value="CHLOROPLAST PROCESSING PEPTIDASE"/>
    <property type="match status" value="1"/>
</dbReference>
<feature type="domain" description="Peptidase S26" evidence="8">
    <location>
        <begin position="22"/>
        <end position="214"/>
    </location>
</feature>
<dbReference type="GO" id="GO:0009003">
    <property type="term" value="F:signal peptidase activity"/>
    <property type="evidence" value="ECO:0007669"/>
    <property type="project" value="UniProtKB-EC"/>
</dbReference>
<dbReference type="PROSITE" id="PS00761">
    <property type="entry name" value="SPASE_I_3"/>
    <property type="match status" value="1"/>
</dbReference>
<evidence type="ECO:0000256" key="7">
    <source>
        <dbReference type="RuleBase" id="RU362042"/>
    </source>
</evidence>
<dbReference type="OrthoDB" id="9802919at2"/>
<dbReference type="RefSeq" id="WP_102196084.1">
    <property type="nucleotide sequence ID" value="NZ_NIPR01000017.1"/>
</dbReference>
<feature type="active site" evidence="6">
    <location>
        <position position="51"/>
    </location>
</feature>
<dbReference type="CDD" id="cd06530">
    <property type="entry name" value="S26_SPase_I"/>
    <property type="match status" value="1"/>
</dbReference>
<gene>
    <name evidence="9" type="primary">lepB</name>
    <name evidence="9" type="ORF">CBP76_06220</name>
</gene>
<evidence type="ECO:0000256" key="4">
    <source>
        <dbReference type="ARBA" id="ARBA00013208"/>
    </source>
</evidence>
<dbReference type="NCBIfam" id="TIGR02227">
    <property type="entry name" value="sigpep_I_bact"/>
    <property type="match status" value="1"/>
</dbReference>
<dbReference type="Gene3D" id="2.10.109.10">
    <property type="entry name" value="Umud Fragment, subunit A"/>
    <property type="match status" value="1"/>
</dbReference>
<evidence type="ECO:0000313" key="10">
    <source>
        <dbReference type="Proteomes" id="UP000235649"/>
    </source>
</evidence>
<dbReference type="InterPro" id="IPR019758">
    <property type="entry name" value="Pept_S26A_signal_pept_1_CS"/>
</dbReference>
<dbReference type="InterPro" id="IPR000223">
    <property type="entry name" value="Pept_S26A_signal_pept_1"/>
</dbReference>
<dbReference type="EC" id="3.4.21.89" evidence="4 7"/>
<dbReference type="SUPFAM" id="SSF51306">
    <property type="entry name" value="LexA/Signal peptidase"/>
    <property type="match status" value="1"/>
</dbReference>
<evidence type="ECO:0000256" key="2">
    <source>
        <dbReference type="ARBA" id="ARBA00004401"/>
    </source>
</evidence>
<keyword evidence="7" id="KW-0472">Membrane</keyword>
<protein>
    <recommendedName>
        <fullName evidence="4 7">Signal peptidase I</fullName>
        <ecNumber evidence="4 7">3.4.21.89</ecNumber>
    </recommendedName>
</protein>
<evidence type="ECO:0000259" key="8">
    <source>
        <dbReference type="Pfam" id="PF10502"/>
    </source>
</evidence>
<evidence type="ECO:0000256" key="3">
    <source>
        <dbReference type="ARBA" id="ARBA00009370"/>
    </source>
</evidence>
<dbReference type="AlphaFoldDB" id="A0A2N7AUD4"/>
<dbReference type="InterPro" id="IPR036286">
    <property type="entry name" value="LexA/Signal_pep-like_sf"/>
</dbReference>
<dbReference type="EMBL" id="NIPR01000017">
    <property type="protein sequence ID" value="PMD70738.1"/>
    <property type="molecule type" value="Genomic_DNA"/>
</dbReference>
<dbReference type="PRINTS" id="PR00727">
    <property type="entry name" value="LEADERPTASE"/>
</dbReference>
<keyword evidence="5 7" id="KW-0378">Hydrolase</keyword>
<feature type="active site" evidence="6">
    <location>
        <position position="90"/>
    </location>
</feature>
<proteinExistence type="inferred from homology"/>
<organism evidence="9 10">
    <name type="scientific">Companilactobacillus nuruki</name>
    <dbReference type="NCBI Taxonomy" id="1993540"/>
    <lineage>
        <taxon>Bacteria</taxon>
        <taxon>Bacillati</taxon>
        <taxon>Bacillota</taxon>
        <taxon>Bacilli</taxon>
        <taxon>Lactobacillales</taxon>
        <taxon>Lactobacillaceae</taxon>
        <taxon>Companilactobacillus</taxon>
    </lineage>
</organism>
<evidence type="ECO:0000313" key="9">
    <source>
        <dbReference type="EMBL" id="PMD70738.1"/>
    </source>
</evidence>
<feature type="transmembrane region" description="Helical" evidence="7">
    <location>
        <begin position="20"/>
        <end position="42"/>
    </location>
</feature>
<reference evidence="9 10" key="1">
    <citation type="submission" date="2017-05" db="EMBL/GenBank/DDBJ databases">
        <title>Lactobacillus nurukis nov., sp. nov., isolated from nuruk.</title>
        <authorList>
            <person name="Kim S.-J."/>
        </authorList>
    </citation>
    <scope>NUCLEOTIDE SEQUENCE [LARGE SCALE GENOMIC DNA]</scope>
    <source>
        <strain evidence="9 10">SYF10-1a</strain>
    </source>
</reference>
<evidence type="ECO:0000256" key="1">
    <source>
        <dbReference type="ARBA" id="ARBA00000677"/>
    </source>
</evidence>
<dbReference type="Proteomes" id="UP000235649">
    <property type="component" value="Unassembled WGS sequence"/>
</dbReference>
<comment type="subcellular location">
    <subcellularLocation>
        <location evidence="2">Cell membrane</location>
        <topology evidence="2">Single-pass type II membrane protein</topology>
    </subcellularLocation>
    <subcellularLocation>
        <location evidence="7">Membrane</location>
        <topology evidence="7">Single-pass type II membrane protein</topology>
    </subcellularLocation>
</comment>
<evidence type="ECO:0000256" key="5">
    <source>
        <dbReference type="ARBA" id="ARBA00022801"/>
    </source>
</evidence>
<name>A0A2N7AUD4_9LACO</name>
<dbReference type="InterPro" id="IPR019533">
    <property type="entry name" value="Peptidase_S26"/>
</dbReference>
<sequence length="222" mass="25235">MAENNKRRQPQKEESGWQFWLQTIALTIAIYAVFFLGFKFVLSNDKVSGPSMQPTFENGDKVIATRHSNLSRGDVIVLKAPDEPGSFYIKRIIGLPGDTVVSKNNKIYVNGKLFKEDFLKAGDKVKEPDTSLYAGKPYSYTYNFTLSTLAKNSPEWQSRYGANSSLLSKVKKTNKVPAGTYFVMGDHRTVSKDSRIIGFINKNSIIGEVKWRYWPLNRWAIF</sequence>
<keyword evidence="10" id="KW-1185">Reference proteome</keyword>
<evidence type="ECO:0000256" key="6">
    <source>
        <dbReference type="PIRSR" id="PIRSR600223-1"/>
    </source>
</evidence>
<keyword evidence="7" id="KW-0812">Transmembrane</keyword>
<comment type="caution">
    <text evidence="9">The sequence shown here is derived from an EMBL/GenBank/DDBJ whole genome shotgun (WGS) entry which is preliminary data.</text>
</comment>
<dbReference type="PANTHER" id="PTHR43390">
    <property type="entry name" value="SIGNAL PEPTIDASE I"/>
    <property type="match status" value="1"/>
</dbReference>
<accession>A0A2N7AUD4</accession>